<dbReference type="AlphaFoldDB" id="A0A4R7I1Z5"/>
<dbReference type="GO" id="GO:0005992">
    <property type="term" value="P:trehalose biosynthetic process"/>
    <property type="evidence" value="ECO:0007669"/>
    <property type="project" value="InterPro"/>
</dbReference>
<comment type="similarity">
    <text evidence="1">Belongs to the glycosyltransferase 20 family.</text>
</comment>
<dbReference type="RefSeq" id="WP_133869887.1">
    <property type="nucleotide sequence ID" value="NZ_SOAU01000001.1"/>
</dbReference>
<dbReference type="InterPro" id="IPR001830">
    <property type="entry name" value="Glyco_trans_20"/>
</dbReference>
<dbReference type="EMBL" id="SOAU01000001">
    <property type="protein sequence ID" value="TDT17607.1"/>
    <property type="molecule type" value="Genomic_DNA"/>
</dbReference>
<dbReference type="Proteomes" id="UP000294558">
    <property type="component" value="Unassembled WGS sequence"/>
</dbReference>
<dbReference type="Gene3D" id="3.40.50.2000">
    <property type="entry name" value="Glycogen Phosphorylase B"/>
    <property type="match status" value="2"/>
</dbReference>
<accession>A0A4R7I1Z5</accession>
<dbReference type="SUPFAM" id="SSF53756">
    <property type="entry name" value="UDP-Glycosyltransferase/glycogen phosphorylase"/>
    <property type="match status" value="1"/>
</dbReference>
<protein>
    <submittedName>
        <fullName evidence="2">Trehalose 6-phosphate synthase</fullName>
    </submittedName>
</protein>
<evidence type="ECO:0000313" key="3">
    <source>
        <dbReference type="Proteomes" id="UP000294558"/>
    </source>
</evidence>
<evidence type="ECO:0000256" key="1">
    <source>
        <dbReference type="ARBA" id="ARBA00008799"/>
    </source>
</evidence>
<dbReference type="OrthoDB" id="9761633at2"/>
<sequence length="460" mass="51933">MAPTERPLVVAANRLPLARAEDGSWTTSPGGLVRALLPTVQETKGSWVGWTGERDGQAEVVHADGIDLYPVPITSDEVDRYYEGFSNGTLWPLYHDAIRESNYRSDEWDSYVDVNQRFAIQIANIAPPHAAVWVHDYHLQLVPGLLRELRNDVRIGWFNHIPFPPLELFQRLPWRSEIIKGLLGADVLGFQRRQGAHNFMSAAQNLLDATELDEGLVHYEGRNVNVGAYPISIDVEDFELQASGRATRQRTAQIRSRLGDPEVILLGVDRLDYTKGIGNRLQAFGELLDQGRLDPERHVLVQVATPTREGVEQYQDERREIEQIVGEINGRHSRLGFPVIHYLYQSLPLDELIPLYRAGDVMLVTPFRDGMNLVAKEYVAAHVDGDGVLVLSEFTGAADELGEALLVNPHDDHALQNTIVRAVEMHRHERRPRMEAMRKRLETSTVSDWAKSFLDVLIDS</sequence>
<gene>
    <name evidence="2" type="ORF">BDK89_3218</name>
</gene>
<keyword evidence="3" id="KW-1185">Reference proteome</keyword>
<proteinExistence type="inferred from homology"/>
<dbReference type="PANTHER" id="PTHR10788:SF106">
    <property type="entry name" value="BCDNA.GH08860"/>
    <property type="match status" value="1"/>
</dbReference>
<evidence type="ECO:0000313" key="2">
    <source>
        <dbReference type="EMBL" id="TDT17607.1"/>
    </source>
</evidence>
<dbReference type="GO" id="GO:0003825">
    <property type="term" value="F:alpha,alpha-trehalose-phosphate synthase (UDP-forming) activity"/>
    <property type="evidence" value="ECO:0007669"/>
    <property type="project" value="TreeGrafter"/>
</dbReference>
<comment type="caution">
    <text evidence="2">The sequence shown here is derived from an EMBL/GenBank/DDBJ whole genome shotgun (WGS) entry which is preliminary data.</text>
</comment>
<dbReference type="CDD" id="cd03788">
    <property type="entry name" value="GT20_TPS"/>
    <property type="match status" value="1"/>
</dbReference>
<organism evidence="2 3">
    <name type="scientific">Ilumatobacter fluminis</name>
    <dbReference type="NCBI Taxonomy" id="467091"/>
    <lineage>
        <taxon>Bacteria</taxon>
        <taxon>Bacillati</taxon>
        <taxon>Actinomycetota</taxon>
        <taxon>Acidimicrobiia</taxon>
        <taxon>Acidimicrobiales</taxon>
        <taxon>Ilumatobacteraceae</taxon>
        <taxon>Ilumatobacter</taxon>
    </lineage>
</organism>
<name>A0A4R7I1Z5_9ACTN</name>
<dbReference type="Pfam" id="PF00982">
    <property type="entry name" value="Glyco_transf_20"/>
    <property type="match status" value="1"/>
</dbReference>
<dbReference type="PANTHER" id="PTHR10788">
    <property type="entry name" value="TREHALOSE-6-PHOSPHATE SYNTHASE"/>
    <property type="match status" value="1"/>
</dbReference>
<reference evidence="2 3" key="1">
    <citation type="submission" date="2019-03" db="EMBL/GenBank/DDBJ databases">
        <title>Sequencing the genomes of 1000 actinobacteria strains.</title>
        <authorList>
            <person name="Klenk H.-P."/>
        </authorList>
    </citation>
    <scope>NUCLEOTIDE SEQUENCE [LARGE SCALE GENOMIC DNA]</scope>
    <source>
        <strain evidence="2 3">DSM 18936</strain>
    </source>
</reference>